<dbReference type="Gene3D" id="3.40.720.10">
    <property type="entry name" value="Alkaline Phosphatase, subunit A"/>
    <property type="match status" value="1"/>
</dbReference>
<feature type="modified residue" description="3-oxoalanine (Ser)" evidence="3">
    <location>
        <position position="79"/>
    </location>
</feature>
<evidence type="ECO:0000313" key="6">
    <source>
        <dbReference type="Proteomes" id="UP000029578"/>
    </source>
</evidence>
<dbReference type="SUPFAM" id="SSF53649">
    <property type="entry name" value="Alkaline phosphatase-like"/>
    <property type="match status" value="1"/>
</dbReference>
<dbReference type="InterPro" id="IPR024607">
    <property type="entry name" value="Sulfatase_CS"/>
</dbReference>
<comment type="similarity">
    <text evidence="1">Belongs to the sulfatase family.</text>
</comment>
<dbReference type="InterPro" id="IPR017850">
    <property type="entry name" value="Alkaline_phosphatase_core_sf"/>
</dbReference>
<dbReference type="PANTHER" id="PTHR43751">
    <property type="entry name" value="SULFATASE"/>
    <property type="match status" value="1"/>
</dbReference>
<dbReference type="InterPro" id="IPR052701">
    <property type="entry name" value="GAG_Ulvan_Degrading_Sulfatases"/>
</dbReference>
<accession>A0A096BUS5</accession>
<dbReference type="Pfam" id="PF00884">
    <property type="entry name" value="Sulfatase"/>
    <property type="match status" value="1"/>
</dbReference>
<dbReference type="AlphaFoldDB" id="A0A096BUS5"/>
<dbReference type="EMBL" id="JRNS01000403">
    <property type="protein sequence ID" value="KGF46497.1"/>
    <property type="molecule type" value="Genomic_DNA"/>
</dbReference>
<evidence type="ECO:0000256" key="1">
    <source>
        <dbReference type="ARBA" id="ARBA00008779"/>
    </source>
</evidence>
<dbReference type="Proteomes" id="UP000029578">
    <property type="component" value="Unassembled WGS sequence"/>
</dbReference>
<dbReference type="CDD" id="cd16145">
    <property type="entry name" value="ARS_like"/>
    <property type="match status" value="1"/>
</dbReference>
<organism evidence="5 6">
    <name type="scientific">Prevotella melaninogenica DNF00666</name>
    <dbReference type="NCBI Taxonomy" id="1401073"/>
    <lineage>
        <taxon>Bacteria</taxon>
        <taxon>Pseudomonadati</taxon>
        <taxon>Bacteroidota</taxon>
        <taxon>Bacteroidia</taxon>
        <taxon>Bacteroidales</taxon>
        <taxon>Prevotellaceae</taxon>
        <taxon>Prevotella</taxon>
    </lineage>
</organism>
<keyword evidence="2" id="KW-0378">Hydrolase</keyword>
<reference evidence="5 6" key="1">
    <citation type="submission" date="2014-07" db="EMBL/GenBank/DDBJ databases">
        <authorList>
            <person name="McCorrison J."/>
            <person name="Sanka R."/>
            <person name="Torralba M."/>
            <person name="Gillis M."/>
            <person name="Haft D.H."/>
            <person name="Methe B."/>
            <person name="Sutton G."/>
            <person name="Nelson K.E."/>
        </authorList>
    </citation>
    <scope>NUCLEOTIDE SEQUENCE [LARGE SCALE GENOMIC DNA]</scope>
    <source>
        <strain evidence="5 6">DNF00666</strain>
    </source>
</reference>
<proteinExistence type="inferred from homology"/>
<dbReference type="InterPro" id="IPR000917">
    <property type="entry name" value="Sulfatase_N"/>
</dbReference>
<feature type="domain" description="Sulfatase N-terminal" evidence="4">
    <location>
        <begin position="31"/>
        <end position="399"/>
    </location>
</feature>
<evidence type="ECO:0000313" key="5">
    <source>
        <dbReference type="EMBL" id="KGF46497.1"/>
    </source>
</evidence>
<protein>
    <submittedName>
        <fullName evidence="5">Arylsulfatase</fullName>
    </submittedName>
</protein>
<name>A0A096BUS5_9BACT</name>
<dbReference type="RefSeq" id="WP_036865432.1">
    <property type="nucleotide sequence ID" value="NZ_JRNS01000403.1"/>
</dbReference>
<comment type="caution">
    <text evidence="5">The sequence shown here is derived from an EMBL/GenBank/DDBJ whole genome shotgun (WGS) entry which is preliminary data.</text>
</comment>
<gene>
    <name evidence="5" type="ORF">HMPREF0661_08115</name>
</gene>
<evidence type="ECO:0000259" key="4">
    <source>
        <dbReference type="Pfam" id="PF00884"/>
    </source>
</evidence>
<dbReference type="PANTHER" id="PTHR43751:SF3">
    <property type="entry name" value="SULFATASE N-TERMINAL DOMAIN-CONTAINING PROTEIN"/>
    <property type="match status" value="1"/>
</dbReference>
<sequence>MTSTFVKTLLPLTAFGCVQGNAATPKKQQKPNIIYIMCDDMGYGDLGCYGQQYILTPNIDRMAKEGMRFTQAYAGAPVSAPSRACFMTGQHSGHTEVRGNKEYWAPSKPIYYGKNRDFSVVGQHPYDPEHVILPEIMKDNGYRTGMFGKWAGGYEGSKSTPDKRGVDEFYGYICQFQAHLYYPNFLNEYSRERGDSAVKRVVMQNNIDYPMFGEQYAQRKDYSADLIHQHALSWLKRQSKGKPFFGIFTYTLPHAELTQPNDSLVAFYKKKFFEDKTWGGQEGSRYNAVEHTHAQFAAMITRLDAYVGEILRTLDEQGLAENTLVIFTSDNGPHEEGGADPTFFNRDGKLRGLKRQCYEGGIRIPFIARWKGRVKEGVTNDLPFAFYDLMPTFCDVAGVRNFPKRYINKKKTIDYFDGISIFPNLMSDEKAQKCHPHLYWEFAETDQIGVRMGDWKLIVIRGVPHLYNLATDLHEDKDVAQEHPELVDQMVKIIYQEHVDNPLFPITMPMERGK</sequence>
<dbReference type="PROSITE" id="PS00523">
    <property type="entry name" value="SULFATASE_1"/>
    <property type="match status" value="1"/>
</dbReference>
<dbReference type="GO" id="GO:0016787">
    <property type="term" value="F:hydrolase activity"/>
    <property type="evidence" value="ECO:0007669"/>
    <property type="project" value="UniProtKB-KW"/>
</dbReference>
<comment type="PTM">
    <text evidence="3">The conversion to 3-oxoalanine (also known as C-formylglycine, FGly), of a serine or cysteine residue in prokaryotes and of a cysteine residue in eukaryotes, is critical for catalytic activity.</text>
</comment>
<evidence type="ECO:0000256" key="2">
    <source>
        <dbReference type="ARBA" id="ARBA00022801"/>
    </source>
</evidence>
<evidence type="ECO:0000256" key="3">
    <source>
        <dbReference type="PIRSR" id="PIRSR600917-52"/>
    </source>
</evidence>
<dbReference type="Gene3D" id="3.30.1120.10">
    <property type="match status" value="1"/>
</dbReference>